<organism evidence="2 3">
    <name type="scientific">Acidithrix ferrooxidans</name>
    <dbReference type="NCBI Taxonomy" id="1280514"/>
    <lineage>
        <taxon>Bacteria</taxon>
        <taxon>Bacillati</taxon>
        <taxon>Actinomycetota</taxon>
        <taxon>Acidimicrobiia</taxon>
        <taxon>Acidimicrobiales</taxon>
        <taxon>Acidimicrobiaceae</taxon>
        <taxon>Acidithrix</taxon>
    </lineage>
</organism>
<dbReference type="STRING" id="1280514.AXFE_26140"/>
<evidence type="ECO:0000313" key="2">
    <source>
        <dbReference type="EMBL" id="KJF16551.1"/>
    </source>
</evidence>
<protein>
    <submittedName>
        <fullName evidence="2">Uncharacterized protein</fullName>
    </submittedName>
</protein>
<keyword evidence="3" id="KW-1185">Reference proteome</keyword>
<dbReference type="EMBL" id="JXYS01000080">
    <property type="protein sequence ID" value="KJF16551.1"/>
    <property type="molecule type" value="Genomic_DNA"/>
</dbReference>
<gene>
    <name evidence="2" type="ORF">AXFE_26140</name>
</gene>
<sequence>MHFRPKLTLAASAAITFPAFSSYSAGFISLNDLLGRALISIAVSFVGVTLLSYVLAIFTAQSLESIELLDAKEKENKGDNVVPAKLALEEINQQTSQPPPAIG</sequence>
<accession>A0A0D8HHJ9</accession>
<dbReference type="Proteomes" id="UP000032360">
    <property type="component" value="Unassembled WGS sequence"/>
</dbReference>
<dbReference type="RefSeq" id="WP_052606313.1">
    <property type="nucleotide sequence ID" value="NZ_JXYS01000080.1"/>
</dbReference>
<keyword evidence="1" id="KW-1133">Transmembrane helix</keyword>
<keyword evidence="1" id="KW-0812">Transmembrane</keyword>
<dbReference type="AlphaFoldDB" id="A0A0D8HHJ9"/>
<evidence type="ECO:0000313" key="3">
    <source>
        <dbReference type="Proteomes" id="UP000032360"/>
    </source>
</evidence>
<comment type="caution">
    <text evidence="2">The sequence shown here is derived from an EMBL/GenBank/DDBJ whole genome shotgun (WGS) entry which is preliminary data.</text>
</comment>
<evidence type="ECO:0000256" key="1">
    <source>
        <dbReference type="SAM" id="Phobius"/>
    </source>
</evidence>
<name>A0A0D8HHJ9_9ACTN</name>
<keyword evidence="1" id="KW-0472">Membrane</keyword>
<feature type="transmembrane region" description="Helical" evidence="1">
    <location>
        <begin position="37"/>
        <end position="58"/>
    </location>
</feature>
<reference evidence="2 3" key="1">
    <citation type="submission" date="2015-01" db="EMBL/GenBank/DDBJ databases">
        <title>Draft genome of the acidophilic iron oxidizer Acidithrix ferrooxidans strain Py-F3.</title>
        <authorList>
            <person name="Poehlein A."/>
            <person name="Eisen S."/>
            <person name="Schloemann M."/>
            <person name="Johnson B.D."/>
            <person name="Daniel R."/>
            <person name="Muehling M."/>
        </authorList>
    </citation>
    <scope>NUCLEOTIDE SEQUENCE [LARGE SCALE GENOMIC DNA]</scope>
    <source>
        <strain evidence="2 3">Py-F3</strain>
    </source>
</reference>
<proteinExistence type="predicted"/>